<gene>
    <name evidence="2" type="ORF">PsYK624_079820</name>
</gene>
<protein>
    <submittedName>
        <fullName evidence="2">Uncharacterized protein</fullName>
    </submittedName>
</protein>
<sequence length="103" mass="11214">MRAHDAGRPCSCAFYNIRNSVRYLSSVYPFPGCARSSSSGGVYTNTVSTSCLLDNILDRHICPDPGLASQQMSPRAARPSRRIHDPPEPARYRMVSVASVAIA</sequence>
<dbReference type="AlphaFoldDB" id="A0A9P3GBQ0"/>
<reference evidence="2 3" key="1">
    <citation type="submission" date="2021-08" db="EMBL/GenBank/DDBJ databases">
        <title>Draft Genome Sequence of Phanerochaete sordida strain YK-624.</title>
        <authorList>
            <person name="Mori T."/>
            <person name="Dohra H."/>
            <person name="Suzuki T."/>
            <person name="Kawagishi H."/>
            <person name="Hirai H."/>
        </authorList>
    </citation>
    <scope>NUCLEOTIDE SEQUENCE [LARGE SCALE GENOMIC DNA]</scope>
    <source>
        <strain evidence="2 3">YK-624</strain>
    </source>
</reference>
<evidence type="ECO:0000256" key="1">
    <source>
        <dbReference type="SAM" id="MobiDB-lite"/>
    </source>
</evidence>
<evidence type="ECO:0000313" key="3">
    <source>
        <dbReference type="Proteomes" id="UP000703269"/>
    </source>
</evidence>
<comment type="caution">
    <text evidence="2">The sequence shown here is derived from an EMBL/GenBank/DDBJ whole genome shotgun (WGS) entry which is preliminary data.</text>
</comment>
<dbReference type="EMBL" id="BPQB01000023">
    <property type="protein sequence ID" value="GJE91831.1"/>
    <property type="molecule type" value="Genomic_DNA"/>
</dbReference>
<dbReference type="Proteomes" id="UP000703269">
    <property type="component" value="Unassembled WGS sequence"/>
</dbReference>
<organism evidence="2 3">
    <name type="scientific">Phanerochaete sordida</name>
    <dbReference type="NCBI Taxonomy" id="48140"/>
    <lineage>
        <taxon>Eukaryota</taxon>
        <taxon>Fungi</taxon>
        <taxon>Dikarya</taxon>
        <taxon>Basidiomycota</taxon>
        <taxon>Agaricomycotina</taxon>
        <taxon>Agaricomycetes</taxon>
        <taxon>Polyporales</taxon>
        <taxon>Phanerochaetaceae</taxon>
        <taxon>Phanerochaete</taxon>
    </lineage>
</organism>
<feature type="region of interest" description="Disordered" evidence="1">
    <location>
        <begin position="68"/>
        <end position="89"/>
    </location>
</feature>
<proteinExistence type="predicted"/>
<accession>A0A9P3GBQ0</accession>
<name>A0A9P3GBQ0_9APHY</name>
<keyword evidence="3" id="KW-1185">Reference proteome</keyword>
<evidence type="ECO:0000313" key="2">
    <source>
        <dbReference type="EMBL" id="GJE91831.1"/>
    </source>
</evidence>